<dbReference type="PROSITE" id="PS50983">
    <property type="entry name" value="FE_B12_PBP"/>
    <property type="match status" value="1"/>
</dbReference>
<sequence length="405" mass="44091">MFAAATSASVLFVVRLSLCSAEESFPVTLTNCGFEVTFESAPERAVTMNQAATEIMLALELEDSMVGTAYLDDAILPEYKDAYETIPVLSETYPPREDLLAVDPDFIYASYSSAFGDDYAGPRENLTQLGIGSYVSPSACENRTLRPSVVTIEDVFGEIRDVADICGVAETGETLTTELQADLDEINEDLLSYAELAHIKVFWFDSFNDNGVYVGACCGAPGMIMRLLGVTNVFEDQDGSWATVSWDDVVASDPDVIVLVNATWDTAKEKIAKLLEPALANMSAVKDESWVTLDFSYTTPNIRNVRAVQILGRHLIREVFESNDGSSSKSKSSLKKSDVIIIVVVLVVVVLCAIVVLLLYFFDCRNKAKPTNTKDVLVPLEGDADKGQEVEGVITEESKATKGKA</sequence>
<organism evidence="5 6">
    <name type="scientific">Chrysophaeum taylorii</name>
    <dbReference type="NCBI Taxonomy" id="2483200"/>
    <lineage>
        <taxon>Eukaryota</taxon>
        <taxon>Sar</taxon>
        <taxon>Stramenopiles</taxon>
        <taxon>Ochrophyta</taxon>
        <taxon>Pelagophyceae</taxon>
        <taxon>Pelagomonadales</taxon>
        <taxon>Pelagomonadaceae</taxon>
        <taxon>Chrysophaeum</taxon>
    </lineage>
</organism>
<evidence type="ECO:0000256" key="3">
    <source>
        <dbReference type="SAM" id="SignalP"/>
    </source>
</evidence>
<evidence type="ECO:0000259" key="4">
    <source>
        <dbReference type="PROSITE" id="PS50983"/>
    </source>
</evidence>
<keyword evidence="2" id="KW-0812">Transmembrane</keyword>
<feature type="domain" description="Fe/B12 periplasmic-binding" evidence="4">
    <location>
        <begin position="44"/>
        <end position="323"/>
    </location>
</feature>
<dbReference type="InterPro" id="IPR002491">
    <property type="entry name" value="ABC_transptr_periplasmic_BD"/>
</dbReference>
<keyword evidence="3" id="KW-0732">Signal</keyword>
<reference evidence="5" key="1">
    <citation type="submission" date="2023-01" db="EMBL/GenBank/DDBJ databases">
        <title>Metagenome sequencing of chrysophaentin producing Chrysophaeum taylorii.</title>
        <authorList>
            <person name="Davison J."/>
            <person name="Bewley C."/>
        </authorList>
    </citation>
    <scope>NUCLEOTIDE SEQUENCE</scope>
    <source>
        <strain evidence="5">NIES-1699</strain>
    </source>
</reference>
<evidence type="ECO:0000313" key="6">
    <source>
        <dbReference type="Proteomes" id="UP001230188"/>
    </source>
</evidence>
<feature type="compositionally biased region" description="Basic and acidic residues" evidence="1">
    <location>
        <begin position="396"/>
        <end position="405"/>
    </location>
</feature>
<dbReference type="PANTHER" id="PTHR30535">
    <property type="entry name" value="VITAMIN B12-BINDING PROTEIN"/>
    <property type="match status" value="1"/>
</dbReference>
<evidence type="ECO:0000256" key="2">
    <source>
        <dbReference type="SAM" id="Phobius"/>
    </source>
</evidence>
<keyword evidence="6" id="KW-1185">Reference proteome</keyword>
<comment type="caution">
    <text evidence="5">The sequence shown here is derived from an EMBL/GenBank/DDBJ whole genome shotgun (WGS) entry which is preliminary data.</text>
</comment>
<keyword evidence="2" id="KW-0472">Membrane</keyword>
<dbReference type="Proteomes" id="UP001230188">
    <property type="component" value="Unassembled WGS sequence"/>
</dbReference>
<feature type="region of interest" description="Disordered" evidence="1">
    <location>
        <begin position="386"/>
        <end position="405"/>
    </location>
</feature>
<dbReference type="AlphaFoldDB" id="A0AAD7XHJ0"/>
<feature type="signal peptide" evidence="3">
    <location>
        <begin position="1"/>
        <end position="21"/>
    </location>
</feature>
<keyword evidence="2" id="KW-1133">Transmembrane helix</keyword>
<dbReference type="PANTHER" id="PTHR30535:SF7">
    <property type="entry name" value="IRON(III) DICITRATE-BINDING PROTEIN"/>
    <property type="match status" value="1"/>
</dbReference>
<dbReference type="Pfam" id="PF01497">
    <property type="entry name" value="Peripla_BP_2"/>
    <property type="match status" value="1"/>
</dbReference>
<accession>A0AAD7XHJ0</accession>
<feature type="chain" id="PRO_5042132129" description="Fe/B12 periplasmic-binding domain-containing protein" evidence="3">
    <location>
        <begin position="22"/>
        <end position="405"/>
    </location>
</feature>
<evidence type="ECO:0000313" key="5">
    <source>
        <dbReference type="EMBL" id="KAJ8598379.1"/>
    </source>
</evidence>
<gene>
    <name evidence="5" type="ORF">CTAYLR_002982</name>
</gene>
<protein>
    <recommendedName>
        <fullName evidence="4">Fe/B12 periplasmic-binding domain-containing protein</fullName>
    </recommendedName>
</protein>
<proteinExistence type="predicted"/>
<dbReference type="EMBL" id="JAQMWT010000675">
    <property type="protein sequence ID" value="KAJ8598379.1"/>
    <property type="molecule type" value="Genomic_DNA"/>
</dbReference>
<dbReference type="InterPro" id="IPR050902">
    <property type="entry name" value="ABC_Transporter_SBP"/>
</dbReference>
<dbReference type="SUPFAM" id="SSF53807">
    <property type="entry name" value="Helical backbone' metal receptor"/>
    <property type="match status" value="1"/>
</dbReference>
<dbReference type="Gene3D" id="3.40.50.1980">
    <property type="entry name" value="Nitrogenase molybdenum iron protein domain"/>
    <property type="match status" value="2"/>
</dbReference>
<feature type="transmembrane region" description="Helical" evidence="2">
    <location>
        <begin position="339"/>
        <end position="362"/>
    </location>
</feature>
<name>A0AAD7XHJ0_9STRA</name>
<evidence type="ECO:0000256" key="1">
    <source>
        <dbReference type="SAM" id="MobiDB-lite"/>
    </source>
</evidence>